<dbReference type="PROSITE" id="PS52016">
    <property type="entry name" value="TONB_DEPENDENT_REC_3"/>
    <property type="match status" value="1"/>
</dbReference>
<dbReference type="Proteomes" id="UP000298274">
    <property type="component" value="Chromosome"/>
</dbReference>
<comment type="similarity">
    <text evidence="8">Belongs to the TonB-dependent receptor family.</text>
</comment>
<dbReference type="InterPro" id="IPR039426">
    <property type="entry name" value="TonB-dep_rcpt-like"/>
</dbReference>
<dbReference type="Pfam" id="PF00593">
    <property type="entry name" value="TonB_dep_Rec_b-barrel"/>
    <property type="match status" value="1"/>
</dbReference>
<evidence type="ECO:0000256" key="8">
    <source>
        <dbReference type="PROSITE-ProRule" id="PRU01360"/>
    </source>
</evidence>
<dbReference type="InterPro" id="IPR000531">
    <property type="entry name" value="Beta-barrel_TonB"/>
</dbReference>
<keyword evidence="4 8" id="KW-0812">Transmembrane</keyword>
<evidence type="ECO:0000256" key="7">
    <source>
        <dbReference type="ARBA" id="ARBA00023237"/>
    </source>
</evidence>
<evidence type="ECO:0000256" key="2">
    <source>
        <dbReference type="ARBA" id="ARBA00022448"/>
    </source>
</evidence>
<evidence type="ECO:0000256" key="4">
    <source>
        <dbReference type="ARBA" id="ARBA00022692"/>
    </source>
</evidence>
<dbReference type="GO" id="GO:0015344">
    <property type="term" value="F:siderophore uptake transmembrane transporter activity"/>
    <property type="evidence" value="ECO:0007669"/>
    <property type="project" value="TreeGrafter"/>
</dbReference>
<comment type="subcellular location">
    <subcellularLocation>
        <location evidence="1 8">Cell outer membrane</location>
        <topology evidence="1 8">Multi-pass membrane protein</topology>
    </subcellularLocation>
</comment>
<dbReference type="SUPFAM" id="SSF56935">
    <property type="entry name" value="Porins"/>
    <property type="match status" value="1"/>
</dbReference>
<evidence type="ECO:0000256" key="5">
    <source>
        <dbReference type="ARBA" id="ARBA00023077"/>
    </source>
</evidence>
<dbReference type="RefSeq" id="WP_162231503.1">
    <property type="nucleotide sequence ID" value="NZ_CP039631.3"/>
</dbReference>
<dbReference type="GO" id="GO:0044718">
    <property type="term" value="P:siderophore transmembrane transport"/>
    <property type="evidence" value="ECO:0007669"/>
    <property type="project" value="TreeGrafter"/>
</dbReference>
<accession>A0A4P7Y4Z8</accession>
<dbReference type="GO" id="GO:0009279">
    <property type="term" value="C:cell outer membrane"/>
    <property type="evidence" value="ECO:0007669"/>
    <property type="project" value="UniProtKB-SubCell"/>
</dbReference>
<evidence type="ECO:0000256" key="6">
    <source>
        <dbReference type="ARBA" id="ARBA00023136"/>
    </source>
</evidence>
<dbReference type="Gene3D" id="2.40.170.20">
    <property type="entry name" value="TonB-dependent receptor, beta-barrel domain"/>
    <property type="match status" value="1"/>
</dbReference>
<keyword evidence="10" id="KW-0675">Receptor</keyword>
<keyword evidence="2 8" id="KW-0813">Transport</keyword>
<sequence>MSDPPLKQVVSRTYEAGLRGHSTVNTDSTIDWKLSAFRTDNSDDIVSQPSSVAPGYGYYVNAGKTRRQGIDAYVQYRTSDWFAYTTLAYVDATYQSNLSLTSANNPEADANGNIAVARGEKIPGISPWQLKMGGDYKVTPALTLGADMIASSSQYYVGDDSNWNAKLAGYAVFNVHSEYQLSQTIKRFAKLDNALDRKYATYGTFAVVGDIPSLGLSNPQTVTPAAPRAMHAGFNVKF</sequence>
<dbReference type="AlphaFoldDB" id="A0A4P7Y4Z8"/>
<evidence type="ECO:0000313" key="11">
    <source>
        <dbReference type="Proteomes" id="UP000298274"/>
    </source>
</evidence>
<keyword evidence="6 8" id="KW-0472">Membrane</keyword>
<feature type="domain" description="TonB-dependent receptor-like beta-barrel" evidence="9">
    <location>
        <begin position="3"/>
        <end position="186"/>
    </location>
</feature>
<dbReference type="InterPro" id="IPR036942">
    <property type="entry name" value="Beta-barrel_TonB_sf"/>
</dbReference>
<protein>
    <submittedName>
        <fullName evidence="10">TonB-dependent receptor</fullName>
    </submittedName>
</protein>
<name>A0A4P7Y4Z8_PSEVE</name>
<proteinExistence type="inferred from homology"/>
<keyword evidence="3 8" id="KW-1134">Transmembrane beta strand</keyword>
<evidence type="ECO:0000256" key="1">
    <source>
        <dbReference type="ARBA" id="ARBA00004571"/>
    </source>
</evidence>
<dbReference type="PANTHER" id="PTHR30069:SF39">
    <property type="entry name" value="BLL6183 PROTEIN"/>
    <property type="match status" value="1"/>
</dbReference>
<organism evidence="10 11">
    <name type="scientific">Pseudomonas veronii</name>
    <dbReference type="NCBI Taxonomy" id="76761"/>
    <lineage>
        <taxon>Bacteria</taxon>
        <taxon>Pseudomonadati</taxon>
        <taxon>Pseudomonadota</taxon>
        <taxon>Gammaproteobacteria</taxon>
        <taxon>Pseudomonadales</taxon>
        <taxon>Pseudomonadaceae</taxon>
        <taxon>Pseudomonas</taxon>
    </lineage>
</organism>
<keyword evidence="5" id="KW-0798">TonB box</keyword>
<evidence type="ECO:0000259" key="9">
    <source>
        <dbReference type="Pfam" id="PF00593"/>
    </source>
</evidence>
<evidence type="ECO:0000256" key="3">
    <source>
        <dbReference type="ARBA" id="ARBA00022452"/>
    </source>
</evidence>
<evidence type="ECO:0000313" key="10">
    <source>
        <dbReference type="EMBL" id="QCG66037.2"/>
    </source>
</evidence>
<keyword evidence="7 8" id="KW-0998">Cell outer membrane</keyword>
<gene>
    <name evidence="10" type="ORF">E4167_13580</name>
</gene>
<reference evidence="11" key="1">
    <citation type="submission" date="2019-04" db="EMBL/GenBank/DDBJ databases">
        <title>Complete genome sequence of Pseudomonas veronii strain PVy, a versatile degrader capable of using multiple contaminants as sole carbon sources.</title>
        <authorList>
            <person name="Lopez-Echartea E."/>
            <person name="Ridl J."/>
            <person name="Pajer P."/>
            <person name="Strejcek M."/>
            <person name="Suman J."/>
            <person name="Uhlik O."/>
        </authorList>
    </citation>
    <scope>NUCLEOTIDE SEQUENCE [LARGE SCALE GENOMIC DNA]</scope>
    <source>
        <strain evidence="11">Pvy</strain>
    </source>
</reference>
<dbReference type="EMBL" id="CP039631">
    <property type="protein sequence ID" value="QCG66037.2"/>
    <property type="molecule type" value="Genomic_DNA"/>
</dbReference>
<dbReference type="PANTHER" id="PTHR30069">
    <property type="entry name" value="TONB-DEPENDENT OUTER MEMBRANE RECEPTOR"/>
    <property type="match status" value="1"/>
</dbReference>